<evidence type="ECO:0000256" key="2">
    <source>
        <dbReference type="ARBA" id="ARBA00022723"/>
    </source>
</evidence>
<sequence>MVDAPTALHAPIERCNVYIRRRFHVLVILNREIPLLEPCSPSLDGKFSVFVADIDLVFSHIDALQAQVRSLRQQLDARTYPDALQTLSAPPSGNDLSSTPVNGPKVLQDHTENAHPNDLTHETCNAEANQSTTNNVTQREKSPSDSITTQLEDGLLSDGIICGAKVPSQVTVGSPAFSESSSLRFAWHLQTSIHALGLGGQEVVMTSPGNSDRVRPATMSRPEIFHRHLPQARGFADEKSIVAMYLTSNALNLLPQERVARYLFSRYLTHVHPIKPYLVEEKISRQFEETWTSDKPLGESWTAQLYMIFALACLFHDDDIDGESPVKDITATGEQFFYRAWGYIVTNAFSTCDISFLQLLLLAIQYQQGTNRGNQCWLTVGHASRIALSLGLHIPPSSSSQAGDIRRKQELHQLLWWGCYNLDRMISGRPTGILFPRQNSHVVDSLKVIDKLCVLSEPRGTGETPSIYAFFFCSVKLYVLMDKIFESLRTLQTTAGSGENPTTHRSLFIAILDLDADLLDWHSALPEWLKFSLDKAEQPPTEYPVWLRRQRCILALRFLGMRILLHRQSVLFLLRISAGQGQTYTFNCLCILIALLSLHRQGCRVEAQDHDRTQQCILAGFRLIRSMASKGGIATIRSEEFLRELQLSVLDVELQGLNGDPNLAGTRGNPINRDSNPGASGEPNSSQYVSPSTGHLRDERPGLYAGSMNQGDAAANNFGTIWDTFPMTEMDEFMQFDQEYFFDVPDSGFAL</sequence>
<dbReference type="InterPro" id="IPR007219">
    <property type="entry name" value="XnlR_reg_dom"/>
</dbReference>
<feature type="domain" description="Xylanolytic transcriptional activator regulatory" evidence="6">
    <location>
        <begin position="376"/>
        <end position="451"/>
    </location>
</feature>
<feature type="compositionally biased region" description="Polar residues" evidence="5">
    <location>
        <begin position="672"/>
        <end position="693"/>
    </location>
</feature>
<dbReference type="PANTHER" id="PTHR46910:SF3">
    <property type="entry name" value="HALOTOLERANCE PROTEIN 9-RELATED"/>
    <property type="match status" value="1"/>
</dbReference>
<comment type="caution">
    <text evidence="7">The sequence shown here is derived from an EMBL/GenBank/DDBJ whole genome shotgun (WGS) entry which is preliminary data.</text>
</comment>
<evidence type="ECO:0000256" key="3">
    <source>
        <dbReference type="ARBA" id="ARBA00023125"/>
    </source>
</evidence>
<dbReference type="InterPro" id="IPR050987">
    <property type="entry name" value="AtrR-like"/>
</dbReference>
<dbReference type="GO" id="GO:0008270">
    <property type="term" value="F:zinc ion binding"/>
    <property type="evidence" value="ECO:0007669"/>
    <property type="project" value="InterPro"/>
</dbReference>
<evidence type="ECO:0000256" key="5">
    <source>
        <dbReference type="SAM" id="MobiDB-lite"/>
    </source>
</evidence>
<evidence type="ECO:0000313" key="7">
    <source>
        <dbReference type="EMBL" id="KAK5527660.1"/>
    </source>
</evidence>
<evidence type="ECO:0000313" key="8">
    <source>
        <dbReference type="Proteomes" id="UP001345827"/>
    </source>
</evidence>
<feature type="compositionally biased region" description="Basic and acidic residues" evidence="5">
    <location>
        <begin position="107"/>
        <end position="120"/>
    </location>
</feature>
<dbReference type="GO" id="GO:0003700">
    <property type="term" value="F:DNA-binding transcription factor activity"/>
    <property type="evidence" value="ECO:0007669"/>
    <property type="project" value="InterPro"/>
</dbReference>
<reference evidence="7 8" key="1">
    <citation type="submission" date="2023-06" db="EMBL/GenBank/DDBJ databases">
        <title>Black Yeasts Isolated from many extreme environments.</title>
        <authorList>
            <person name="Coleine C."/>
            <person name="Stajich J.E."/>
            <person name="Selbmann L."/>
        </authorList>
    </citation>
    <scope>NUCLEOTIDE SEQUENCE [LARGE SCALE GENOMIC DNA]</scope>
    <source>
        <strain evidence="7 8">CCFEE 5887</strain>
    </source>
</reference>
<dbReference type="Proteomes" id="UP001345827">
    <property type="component" value="Unassembled WGS sequence"/>
</dbReference>
<feature type="region of interest" description="Disordered" evidence="5">
    <location>
        <begin position="84"/>
        <end position="120"/>
    </location>
</feature>
<dbReference type="PANTHER" id="PTHR46910">
    <property type="entry name" value="TRANSCRIPTION FACTOR PDR1"/>
    <property type="match status" value="1"/>
</dbReference>
<keyword evidence="2" id="KW-0479">Metal-binding</keyword>
<keyword evidence="3" id="KW-0238">DNA-binding</keyword>
<protein>
    <recommendedName>
        <fullName evidence="6">Xylanolytic transcriptional activator regulatory domain-containing protein</fullName>
    </recommendedName>
</protein>
<dbReference type="GO" id="GO:0005634">
    <property type="term" value="C:nucleus"/>
    <property type="evidence" value="ECO:0007669"/>
    <property type="project" value="UniProtKB-SubCell"/>
</dbReference>
<dbReference type="Pfam" id="PF04082">
    <property type="entry name" value="Fungal_trans"/>
    <property type="match status" value="1"/>
</dbReference>
<accession>A0AAV9PRR0</accession>
<feature type="region of interest" description="Disordered" evidence="5">
    <location>
        <begin position="128"/>
        <end position="147"/>
    </location>
</feature>
<dbReference type="EMBL" id="JAXLQG010000037">
    <property type="protein sequence ID" value="KAK5527660.1"/>
    <property type="molecule type" value="Genomic_DNA"/>
</dbReference>
<evidence type="ECO:0000259" key="6">
    <source>
        <dbReference type="SMART" id="SM00906"/>
    </source>
</evidence>
<dbReference type="CDD" id="cd12148">
    <property type="entry name" value="fungal_TF_MHR"/>
    <property type="match status" value="1"/>
</dbReference>
<feature type="compositionally biased region" description="Polar residues" evidence="5">
    <location>
        <begin position="128"/>
        <end position="137"/>
    </location>
</feature>
<feature type="compositionally biased region" description="Polar residues" evidence="5">
    <location>
        <begin position="85"/>
        <end position="101"/>
    </location>
</feature>
<organism evidence="7 8">
    <name type="scientific">Vermiconidia calcicola</name>
    <dbReference type="NCBI Taxonomy" id="1690605"/>
    <lineage>
        <taxon>Eukaryota</taxon>
        <taxon>Fungi</taxon>
        <taxon>Dikarya</taxon>
        <taxon>Ascomycota</taxon>
        <taxon>Pezizomycotina</taxon>
        <taxon>Dothideomycetes</taxon>
        <taxon>Dothideomycetidae</taxon>
        <taxon>Mycosphaerellales</taxon>
        <taxon>Extremaceae</taxon>
        <taxon>Vermiconidia</taxon>
    </lineage>
</organism>
<dbReference type="GO" id="GO:0003677">
    <property type="term" value="F:DNA binding"/>
    <property type="evidence" value="ECO:0007669"/>
    <property type="project" value="UniProtKB-KW"/>
</dbReference>
<evidence type="ECO:0000256" key="1">
    <source>
        <dbReference type="ARBA" id="ARBA00004123"/>
    </source>
</evidence>
<dbReference type="SMART" id="SM00906">
    <property type="entry name" value="Fungal_trans"/>
    <property type="match status" value="1"/>
</dbReference>
<keyword evidence="8" id="KW-1185">Reference proteome</keyword>
<gene>
    <name evidence="7" type="ORF">LTR25_010983</name>
</gene>
<comment type="subcellular location">
    <subcellularLocation>
        <location evidence="1">Nucleus</location>
    </subcellularLocation>
</comment>
<keyword evidence="4" id="KW-0539">Nucleus</keyword>
<proteinExistence type="predicted"/>
<name>A0AAV9PRR0_9PEZI</name>
<evidence type="ECO:0000256" key="4">
    <source>
        <dbReference type="ARBA" id="ARBA00023242"/>
    </source>
</evidence>
<dbReference type="GO" id="GO:0006351">
    <property type="term" value="P:DNA-templated transcription"/>
    <property type="evidence" value="ECO:0007669"/>
    <property type="project" value="InterPro"/>
</dbReference>
<feature type="region of interest" description="Disordered" evidence="5">
    <location>
        <begin position="661"/>
        <end position="708"/>
    </location>
</feature>
<dbReference type="AlphaFoldDB" id="A0AAV9PRR0"/>